<feature type="compositionally biased region" description="Basic and acidic residues" evidence="1">
    <location>
        <begin position="474"/>
        <end position="484"/>
    </location>
</feature>
<reference evidence="2 3" key="1">
    <citation type="submission" date="2019-06" db="EMBL/GenBank/DDBJ databases">
        <title>Wine fermentation using esterase from Monascus purpureus.</title>
        <authorList>
            <person name="Geng C."/>
            <person name="Zhang Y."/>
        </authorList>
    </citation>
    <scope>NUCLEOTIDE SEQUENCE [LARGE SCALE GENOMIC DNA]</scope>
    <source>
        <strain evidence="2">HQ1</strain>
    </source>
</reference>
<feature type="compositionally biased region" description="Acidic residues" evidence="1">
    <location>
        <begin position="1036"/>
        <end position="1046"/>
    </location>
</feature>
<feature type="compositionally biased region" description="Polar residues" evidence="1">
    <location>
        <begin position="167"/>
        <end position="176"/>
    </location>
</feature>
<feature type="compositionally biased region" description="Polar residues" evidence="1">
    <location>
        <begin position="700"/>
        <end position="712"/>
    </location>
</feature>
<organism evidence="2 3">
    <name type="scientific">Monascus purpureus</name>
    <name type="common">Red mold</name>
    <name type="synonym">Monascus anka</name>
    <dbReference type="NCBI Taxonomy" id="5098"/>
    <lineage>
        <taxon>Eukaryota</taxon>
        <taxon>Fungi</taxon>
        <taxon>Dikarya</taxon>
        <taxon>Ascomycota</taxon>
        <taxon>Pezizomycotina</taxon>
        <taxon>Eurotiomycetes</taxon>
        <taxon>Eurotiomycetidae</taxon>
        <taxon>Eurotiales</taxon>
        <taxon>Aspergillaceae</taxon>
        <taxon>Monascus</taxon>
    </lineage>
</organism>
<feature type="compositionally biased region" description="Polar residues" evidence="1">
    <location>
        <begin position="854"/>
        <end position="863"/>
    </location>
</feature>
<feature type="compositionally biased region" description="Polar residues" evidence="1">
    <location>
        <begin position="34"/>
        <end position="44"/>
    </location>
</feature>
<feature type="compositionally biased region" description="Basic residues" evidence="1">
    <location>
        <begin position="599"/>
        <end position="608"/>
    </location>
</feature>
<keyword evidence="3" id="KW-1185">Reference proteome</keyword>
<feature type="compositionally biased region" description="Basic residues" evidence="1">
    <location>
        <begin position="83"/>
        <end position="103"/>
    </location>
</feature>
<feature type="region of interest" description="Disordered" evidence="1">
    <location>
        <begin position="470"/>
        <end position="494"/>
    </location>
</feature>
<feature type="compositionally biased region" description="Polar residues" evidence="1">
    <location>
        <begin position="724"/>
        <end position="742"/>
    </location>
</feature>
<feature type="compositionally biased region" description="Basic and acidic residues" evidence="1">
    <location>
        <begin position="885"/>
        <end position="894"/>
    </location>
</feature>
<protein>
    <submittedName>
        <fullName evidence="2">Uncharacterized protein</fullName>
    </submittedName>
</protein>
<name>A0A507R134_MONPU</name>
<feature type="compositionally biased region" description="Polar residues" evidence="1">
    <location>
        <begin position="54"/>
        <end position="82"/>
    </location>
</feature>
<feature type="compositionally biased region" description="Basic and acidic residues" evidence="1">
    <location>
        <begin position="546"/>
        <end position="558"/>
    </location>
</feature>
<dbReference type="EMBL" id="VIFY01000038">
    <property type="protein sequence ID" value="TQB73901.1"/>
    <property type="molecule type" value="Genomic_DNA"/>
</dbReference>
<evidence type="ECO:0000256" key="1">
    <source>
        <dbReference type="SAM" id="MobiDB-lite"/>
    </source>
</evidence>
<feature type="compositionally biased region" description="Basic and acidic residues" evidence="1">
    <location>
        <begin position="526"/>
        <end position="537"/>
    </location>
</feature>
<feature type="compositionally biased region" description="Basic and acidic residues" evidence="1">
    <location>
        <begin position="769"/>
        <end position="785"/>
    </location>
</feature>
<accession>A0A507R134</accession>
<feature type="compositionally biased region" description="Basic and acidic residues" evidence="1">
    <location>
        <begin position="574"/>
        <end position="585"/>
    </location>
</feature>
<dbReference type="STRING" id="5098.A0A507R134"/>
<feature type="region of interest" description="Disordered" evidence="1">
    <location>
        <begin position="685"/>
        <end position="742"/>
    </location>
</feature>
<feature type="compositionally biased region" description="Basic and acidic residues" evidence="1">
    <location>
        <begin position="813"/>
        <end position="822"/>
    </location>
</feature>
<feature type="compositionally biased region" description="Polar residues" evidence="1">
    <location>
        <begin position="292"/>
        <end position="314"/>
    </location>
</feature>
<comment type="caution">
    <text evidence="2">The sequence shown here is derived from an EMBL/GenBank/DDBJ whole genome shotgun (WGS) entry which is preliminary data.</text>
</comment>
<feature type="region of interest" description="Disordered" evidence="1">
    <location>
        <begin position="526"/>
        <end position="559"/>
    </location>
</feature>
<feature type="region of interest" description="Disordered" evidence="1">
    <location>
        <begin position="288"/>
        <end position="352"/>
    </location>
</feature>
<sequence length="1293" mass="140318">MQPTRRHTRSQPLSPGGFLSLETVTPSRRKRATRNASQTTSETPTHLETHKEPTSSTHPVTRSRLNTQPATNDESEPTTQSKKTTRNAKGKTGTRRSTRKTKAKATEAETIDTAESANSETPELSSFDSNVDETDHRVESNADREIGTKATREQAKLPESAEVKDVGTSTSQSSKSELNHPPVQPKEPQEPQDNGYIFPSPPPLDDFTAGEENIAPDYYTRLGDFDGIDDHEDSYITEGCPWSDSEVRDFLSRPLPSYLDVSLDLDDDTLAQISAALDAHERAIACHKESSASHVSPSPKASQVTPSTAPTPQSSHHEPQASPGAPTEHTEEATVATTGEPPIPADAMAVNPSQDPDVVDLVVRLSNLTLGASAPGTAPPCLSPPLLNMGEPVHAPQRSIFDAEFESPSMPYIAACLRGPDLTPTWVPAPVLEIPFPLPRPSIYSDVPLIPLTINGVHIRHRYVDEPSPVAGHEAADAQAEDRTPLSPPADESESILCADPQLAFAASALATPQGAAEEGDTRIEGTHEKNSGKEAWDSQLYVPEGTREGDSGKENRESQPCVLEALQPWEKDVLRSGVPKEKKTKERKKLTTKLETRTRKKGSKKRSHCETSDDEQTKTKTNPNKRRNLGAARGASHTGISPASRRILNNPVPYSERLRRRTVESRQGRIRRTIFRLPQVVAQAEADRLTSPTEESEGSSRTEMPSTASQDVSDEKEHAIESAPQSTSHPQTAEALQTPSKRWSIRGLIGSVPRSFARILPGWGAGDHSPKEPETPRPSSERITRTTLPDVPSISEGKVRQPLFSTQQPITTEEKQDDTPRDLSYSLFPPPIDRSRFLGTTSDAPKSSAPMDEQSTANTSVSNKRRASGPNPAVVEESDSTEDLSQRKTETPRIKKRKRSPTPEIIPNPPGVSYGMDMRYFTYSSSESEDESEEISPPAKRTRGNDTAVMHNMRSAIRSETGPSKKVRFDASPENTPSKTRAKARATDPYRGRQFVGMGGDSNVSTPPRIPATYGDFPRRPGFVFNTEGTYGFDYSDDSESDEETTSYSVAAPSDAPTVNVESESQDHEPKELPPPAPTPRHASLPPSTPSKVDEEALAKARSQAEKYKPKTPSGLRMSSRYSSPLTASPLAASPMTISPAANPPATTSAMTAASPVTTSSMTAPTTTSSAIASAITVPASTTSVTTSPAITSLMAASPLTASVTASTNVSLSPLDDAFGTDRFARDAKWLYDLCPSGNLQEFQWPEKKNVQESLDLDVSTDILTHVFDHSEVDHTYNFFKSAFEEFTASLA</sequence>
<gene>
    <name evidence="2" type="ORF">MPDQ_005380</name>
</gene>
<feature type="compositionally biased region" description="Basic and acidic residues" evidence="1">
    <location>
        <begin position="1093"/>
        <end position="1110"/>
    </location>
</feature>
<evidence type="ECO:0000313" key="2">
    <source>
        <dbReference type="EMBL" id="TQB73901.1"/>
    </source>
</evidence>
<dbReference type="Proteomes" id="UP000319663">
    <property type="component" value="Unassembled WGS sequence"/>
</dbReference>
<feature type="region of interest" description="Disordered" evidence="1">
    <location>
        <begin position="761"/>
        <end position="1129"/>
    </location>
</feature>
<feature type="compositionally biased region" description="Polar residues" evidence="1">
    <location>
        <begin position="118"/>
        <end position="129"/>
    </location>
</feature>
<feature type="region of interest" description="Disordered" evidence="1">
    <location>
        <begin position="574"/>
        <end position="654"/>
    </location>
</feature>
<proteinExistence type="predicted"/>
<feature type="compositionally biased region" description="Basic and acidic residues" evidence="1">
    <location>
        <begin position="609"/>
        <end position="619"/>
    </location>
</feature>
<feature type="region of interest" description="Disordered" evidence="1">
    <location>
        <begin position="1"/>
        <end position="210"/>
    </location>
</feature>
<feature type="compositionally biased region" description="Basic and acidic residues" evidence="1">
    <location>
        <begin position="133"/>
        <end position="165"/>
    </location>
</feature>
<evidence type="ECO:0000313" key="3">
    <source>
        <dbReference type="Proteomes" id="UP000319663"/>
    </source>
</evidence>